<dbReference type="RefSeq" id="WP_320508792.1">
    <property type="nucleotide sequence ID" value="NZ_JAXCLW010000003.1"/>
</dbReference>
<evidence type="ECO:0000256" key="3">
    <source>
        <dbReference type="ARBA" id="ARBA00022989"/>
    </source>
</evidence>
<evidence type="ECO:0000256" key="1">
    <source>
        <dbReference type="ARBA" id="ARBA00004651"/>
    </source>
</evidence>
<dbReference type="SUPFAM" id="SSF161098">
    <property type="entry name" value="MetI-like"/>
    <property type="match status" value="1"/>
</dbReference>
<evidence type="ECO:0000256" key="2">
    <source>
        <dbReference type="ARBA" id="ARBA00022692"/>
    </source>
</evidence>
<keyword evidence="8" id="KW-1185">Reference proteome</keyword>
<dbReference type="PANTHER" id="PTHR30133">
    <property type="entry name" value="CATIONIC AMINO ACID TRANSPORTER, MEMBRANE COMPONENT"/>
    <property type="match status" value="1"/>
</dbReference>
<dbReference type="Pfam" id="PF00528">
    <property type="entry name" value="BPD_transp_1"/>
    <property type="match status" value="1"/>
</dbReference>
<dbReference type="CDD" id="cd06261">
    <property type="entry name" value="TM_PBP2"/>
    <property type="match status" value="1"/>
</dbReference>
<dbReference type="PROSITE" id="PS50928">
    <property type="entry name" value="ABC_TM1"/>
    <property type="match status" value="1"/>
</dbReference>
<keyword evidence="3" id="KW-1133">Transmembrane helix</keyword>
<dbReference type="InterPro" id="IPR000515">
    <property type="entry name" value="MetI-like"/>
</dbReference>
<comment type="caution">
    <text evidence="7">The sequence shown here is derived from an EMBL/GenBank/DDBJ whole genome shotgun (WGS) entry which is preliminary data.</text>
</comment>
<evidence type="ECO:0000313" key="8">
    <source>
        <dbReference type="Proteomes" id="UP001279642"/>
    </source>
</evidence>
<name>A0ABU5EBG8_9PROT</name>
<proteinExistence type="inferred from homology"/>
<accession>A0ABU5EBG8</accession>
<evidence type="ECO:0000256" key="4">
    <source>
        <dbReference type="ARBA" id="ARBA00023136"/>
    </source>
</evidence>
<sequence length="108" mass="11913">MLFPARFNIAKAPEIDQGAYMTEIIRGVIKAIPIGEIEAGRAFGMSALKIFRRITLPAMLPHAIPGLANMWQIATKDTGLLAFVGDVELTLRRRQSPLQGRSVLTLRI</sequence>
<gene>
    <name evidence="7" type="ORF">SMD27_12795</name>
</gene>
<evidence type="ECO:0000313" key="7">
    <source>
        <dbReference type="EMBL" id="MDY0883723.1"/>
    </source>
</evidence>
<dbReference type="InterPro" id="IPR051613">
    <property type="entry name" value="ABC_transp_permease_HisMQ"/>
</dbReference>
<organism evidence="7 8">
    <name type="scientific">Dongia soli</name>
    <dbReference type="NCBI Taxonomy" id="600628"/>
    <lineage>
        <taxon>Bacteria</taxon>
        <taxon>Pseudomonadati</taxon>
        <taxon>Pseudomonadota</taxon>
        <taxon>Alphaproteobacteria</taxon>
        <taxon>Rhodospirillales</taxon>
        <taxon>Dongiaceae</taxon>
        <taxon>Dongia</taxon>
    </lineage>
</organism>
<feature type="domain" description="ABC transmembrane type-1" evidence="6">
    <location>
        <begin position="1"/>
        <end position="108"/>
    </location>
</feature>
<comment type="similarity">
    <text evidence="5">Belongs to the binding-protein-dependent transport system permease family.</text>
</comment>
<keyword evidence="2" id="KW-0812">Transmembrane</keyword>
<evidence type="ECO:0000256" key="5">
    <source>
        <dbReference type="RuleBase" id="RU363032"/>
    </source>
</evidence>
<protein>
    <submittedName>
        <fullName evidence="7">ABC transporter permease subunit</fullName>
    </submittedName>
</protein>
<comment type="subcellular location">
    <subcellularLocation>
        <location evidence="1 5">Cell membrane</location>
        <topology evidence="1 5">Multi-pass membrane protein</topology>
    </subcellularLocation>
</comment>
<keyword evidence="4" id="KW-0472">Membrane</keyword>
<dbReference type="EMBL" id="JAXCLW010000003">
    <property type="protein sequence ID" value="MDY0883723.1"/>
    <property type="molecule type" value="Genomic_DNA"/>
</dbReference>
<dbReference type="InterPro" id="IPR035906">
    <property type="entry name" value="MetI-like_sf"/>
</dbReference>
<evidence type="ECO:0000259" key="6">
    <source>
        <dbReference type="PROSITE" id="PS50928"/>
    </source>
</evidence>
<reference evidence="7 8" key="1">
    <citation type="journal article" date="2016" name="Antonie Van Leeuwenhoek">
        <title>Dongia soli sp. nov., isolated from soil from Dokdo, Korea.</title>
        <authorList>
            <person name="Kim D.U."/>
            <person name="Lee H."/>
            <person name="Kim H."/>
            <person name="Kim S.G."/>
            <person name="Ka J.O."/>
        </authorList>
    </citation>
    <scope>NUCLEOTIDE SEQUENCE [LARGE SCALE GENOMIC DNA]</scope>
    <source>
        <strain evidence="7 8">D78</strain>
    </source>
</reference>
<dbReference type="Proteomes" id="UP001279642">
    <property type="component" value="Unassembled WGS sequence"/>
</dbReference>
<keyword evidence="5" id="KW-0813">Transport</keyword>
<dbReference type="Gene3D" id="1.10.3720.10">
    <property type="entry name" value="MetI-like"/>
    <property type="match status" value="1"/>
</dbReference>